<reference evidence="1 2" key="1">
    <citation type="submission" date="2019-05" db="EMBL/GenBank/DDBJ databases">
        <title>Another draft genome of Portunus trituberculatus and its Hox gene families provides insights of decapod evolution.</title>
        <authorList>
            <person name="Jeong J.-H."/>
            <person name="Song I."/>
            <person name="Kim S."/>
            <person name="Choi T."/>
            <person name="Kim D."/>
            <person name="Ryu S."/>
            <person name="Kim W."/>
        </authorList>
    </citation>
    <scope>NUCLEOTIDE SEQUENCE [LARGE SCALE GENOMIC DNA]</scope>
    <source>
        <tissue evidence="1">Muscle</tissue>
    </source>
</reference>
<proteinExistence type="predicted"/>
<evidence type="ECO:0000313" key="2">
    <source>
        <dbReference type="Proteomes" id="UP000324222"/>
    </source>
</evidence>
<evidence type="ECO:0000313" key="1">
    <source>
        <dbReference type="EMBL" id="MPC54403.1"/>
    </source>
</evidence>
<dbReference type="EMBL" id="VSRR010012331">
    <property type="protein sequence ID" value="MPC54403.1"/>
    <property type="molecule type" value="Genomic_DNA"/>
</dbReference>
<protein>
    <submittedName>
        <fullName evidence="1">Uncharacterized protein</fullName>
    </submittedName>
</protein>
<comment type="caution">
    <text evidence="1">The sequence shown here is derived from an EMBL/GenBank/DDBJ whole genome shotgun (WGS) entry which is preliminary data.</text>
</comment>
<gene>
    <name evidence="1" type="ORF">E2C01_048319</name>
</gene>
<dbReference type="Proteomes" id="UP000324222">
    <property type="component" value="Unassembled WGS sequence"/>
</dbReference>
<dbReference type="AlphaFoldDB" id="A0A5B7GAU4"/>
<organism evidence="1 2">
    <name type="scientific">Portunus trituberculatus</name>
    <name type="common">Swimming crab</name>
    <name type="synonym">Neptunus trituberculatus</name>
    <dbReference type="NCBI Taxonomy" id="210409"/>
    <lineage>
        <taxon>Eukaryota</taxon>
        <taxon>Metazoa</taxon>
        <taxon>Ecdysozoa</taxon>
        <taxon>Arthropoda</taxon>
        <taxon>Crustacea</taxon>
        <taxon>Multicrustacea</taxon>
        <taxon>Malacostraca</taxon>
        <taxon>Eumalacostraca</taxon>
        <taxon>Eucarida</taxon>
        <taxon>Decapoda</taxon>
        <taxon>Pleocyemata</taxon>
        <taxon>Brachyura</taxon>
        <taxon>Eubrachyura</taxon>
        <taxon>Portunoidea</taxon>
        <taxon>Portunidae</taxon>
        <taxon>Portuninae</taxon>
        <taxon>Portunus</taxon>
    </lineage>
</organism>
<name>A0A5B7GAU4_PORTR</name>
<keyword evidence="2" id="KW-1185">Reference proteome</keyword>
<sequence length="153" mass="17978">MPPDVKSRVFTFNTARYRHFLFLWSNFLFGDHQRTAHSSKCRIYSIIGCRQDSANTMSCLAGTYEQIVNTRHQEKGGYHSLLFNYQYSMTKLLLLNEAEREEDHAQEAYMSLGRIKVRYTPLTSLCMVVTCCFQLIYRDTEKLDRPLKDDEDP</sequence>
<accession>A0A5B7GAU4</accession>